<evidence type="ECO:0000313" key="2">
    <source>
        <dbReference type="EMBL" id="TWJ10766.1"/>
    </source>
</evidence>
<comment type="caution">
    <text evidence="2">The sequence shown here is derived from an EMBL/GenBank/DDBJ whole genome shotgun (WGS) entry which is preliminary data.</text>
</comment>
<dbReference type="AlphaFoldDB" id="A0A562UYS3"/>
<dbReference type="Proteomes" id="UP000321617">
    <property type="component" value="Unassembled WGS sequence"/>
</dbReference>
<dbReference type="InterPro" id="IPR004360">
    <property type="entry name" value="Glyas_Fos-R_dOase_dom"/>
</dbReference>
<reference evidence="2 3" key="1">
    <citation type="journal article" date="2013" name="Stand. Genomic Sci.">
        <title>Genomic Encyclopedia of Type Strains, Phase I: The one thousand microbial genomes (KMG-I) project.</title>
        <authorList>
            <person name="Kyrpides N.C."/>
            <person name="Woyke T."/>
            <person name="Eisen J.A."/>
            <person name="Garrity G."/>
            <person name="Lilburn T.G."/>
            <person name="Beck B.J."/>
            <person name="Whitman W.B."/>
            <person name="Hugenholtz P."/>
            <person name="Klenk H.P."/>
        </authorList>
    </citation>
    <scope>NUCLEOTIDE SEQUENCE [LARGE SCALE GENOMIC DNA]</scope>
    <source>
        <strain evidence="2 3">DSM 45044</strain>
    </source>
</reference>
<dbReference type="Gene3D" id="3.10.180.10">
    <property type="entry name" value="2,3-Dihydroxybiphenyl 1,2-Dioxygenase, domain 1"/>
    <property type="match status" value="1"/>
</dbReference>
<evidence type="ECO:0000313" key="3">
    <source>
        <dbReference type="Proteomes" id="UP000321617"/>
    </source>
</evidence>
<name>A0A562UYS3_9ACTN</name>
<dbReference type="OrthoDB" id="2611891at2"/>
<dbReference type="InterPro" id="IPR029068">
    <property type="entry name" value="Glyas_Bleomycin-R_OHBP_Dase"/>
</dbReference>
<proteinExistence type="predicted"/>
<sequence>MINGAHIAIHTNDAAADCGFFRDVLNYPYVDAGNGWFIFKSPPSEIAMHPSDTSSHELLLMCDDIHATVAELTAKGVRFTEPVNDEGWGLITMLRLPGGGEVRLYEPRHERAHCL</sequence>
<dbReference type="Pfam" id="PF00903">
    <property type="entry name" value="Glyoxalase"/>
    <property type="match status" value="1"/>
</dbReference>
<dbReference type="GO" id="GO:0051213">
    <property type="term" value="F:dioxygenase activity"/>
    <property type="evidence" value="ECO:0007669"/>
    <property type="project" value="UniProtKB-KW"/>
</dbReference>
<protein>
    <submittedName>
        <fullName evidence="2">Glyoxalase/bleomycin resistance protein/dioxygenase superfamily protein</fullName>
    </submittedName>
</protein>
<dbReference type="PROSITE" id="PS51819">
    <property type="entry name" value="VOC"/>
    <property type="match status" value="1"/>
</dbReference>
<accession>A0A562UYS3</accession>
<organism evidence="2 3">
    <name type="scientific">Stackebrandtia albiflava</name>
    <dbReference type="NCBI Taxonomy" id="406432"/>
    <lineage>
        <taxon>Bacteria</taxon>
        <taxon>Bacillati</taxon>
        <taxon>Actinomycetota</taxon>
        <taxon>Actinomycetes</taxon>
        <taxon>Glycomycetales</taxon>
        <taxon>Glycomycetaceae</taxon>
        <taxon>Stackebrandtia</taxon>
    </lineage>
</organism>
<dbReference type="SUPFAM" id="SSF54593">
    <property type="entry name" value="Glyoxalase/Bleomycin resistance protein/Dihydroxybiphenyl dioxygenase"/>
    <property type="match status" value="1"/>
</dbReference>
<dbReference type="RefSeq" id="WP_147141738.1">
    <property type="nucleotide sequence ID" value="NZ_BAABIJ010000003.1"/>
</dbReference>
<keyword evidence="3" id="KW-1185">Reference proteome</keyword>
<dbReference type="EMBL" id="VLLL01000007">
    <property type="protein sequence ID" value="TWJ10766.1"/>
    <property type="molecule type" value="Genomic_DNA"/>
</dbReference>
<keyword evidence="2" id="KW-0560">Oxidoreductase</keyword>
<gene>
    <name evidence="2" type="ORF">LX16_4189</name>
</gene>
<keyword evidence="2" id="KW-0223">Dioxygenase</keyword>
<feature type="domain" description="VOC" evidence="1">
    <location>
        <begin position="3"/>
        <end position="107"/>
    </location>
</feature>
<dbReference type="InterPro" id="IPR037523">
    <property type="entry name" value="VOC_core"/>
</dbReference>
<evidence type="ECO:0000259" key="1">
    <source>
        <dbReference type="PROSITE" id="PS51819"/>
    </source>
</evidence>